<protein>
    <submittedName>
        <fullName evidence="1">Uncharacterized protein</fullName>
    </submittedName>
</protein>
<dbReference type="RefSeq" id="WP_281895176.1">
    <property type="nucleotide sequence ID" value="NZ_BSDI01000010.1"/>
</dbReference>
<name>A0ABQ5QU12_9ACTN</name>
<reference evidence="1" key="1">
    <citation type="submission" date="2022-12" db="EMBL/GenBank/DDBJ databases">
        <title>New Phytohabitans aurantiacus sp. RD004123 nov., an actinomycete isolated from soil.</title>
        <authorList>
            <person name="Triningsih D.W."/>
            <person name="Harunari E."/>
            <person name="Igarashi Y."/>
        </authorList>
    </citation>
    <scope>NUCLEOTIDE SEQUENCE</scope>
    <source>
        <strain evidence="1">RD004123</strain>
    </source>
</reference>
<comment type="caution">
    <text evidence="1">The sequence shown here is derived from an EMBL/GenBank/DDBJ whole genome shotgun (WGS) entry which is preliminary data.</text>
</comment>
<sequence length="68" mass="7166">MTTPALEPTGRDDAVDRLTLAAARLLATATHRPTEVTVSLRQLDGLAVAVEQLAPGLVDRVQHGAQLP</sequence>
<dbReference type="EMBL" id="BSDI01000010">
    <property type="protein sequence ID" value="GLH97362.1"/>
    <property type="molecule type" value="Genomic_DNA"/>
</dbReference>
<evidence type="ECO:0000313" key="2">
    <source>
        <dbReference type="Proteomes" id="UP001144280"/>
    </source>
</evidence>
<dbReference type="Proteomes" id="UP001144280">
    <property type="component" value="Unassembled WGS sequence"/>
</dbReference>
<evidence type="ECO:0000313" key="1">
    <source>
        <dbReference type="EMBL" id="GLH97362.1"/>
    </source>
</evidence>
<proteinExistence type="predicted"/>
<organism evidence="1 2">
    <name type="scientific">Phytohabitans aurantiacus</name>
    <dbReference type="NCBI Taxonomy" id="3016789"/>
    <lineage>
        <taxon>Bacteria</taxon>
        <taxon>Bacillati</taxon>
        <taxon>Actinomycetota</taxon>
        <taxon>Actinomycetes</taxon>
        <taxon>Micromonosporales</taxon>
        <taxon>Micromonosporaceae</taxon>
    </lineage>
</organism>
<gene>
    <name evidence="1" type="ORF">Pa4123_26370</name>
</gene>
<accession>A0ABQ5QU12</accession>
<keyword evidence="2" id="KW-1185">Reference proteome</keyword>